<dbReference type="EMBL" id="LAZR01002680">
    <property type="protein sequence ID" value="KKN26960.1"/>
    <property type="molecule type" value="Genomic_DNA"/>
</dbReference>
<sequence>MKILIRVVDDWGEIYVDGRFMYDGLWKTHNIILNFIQALSDIMDIELRFFKGNSVVQLDKNGKIEAYDVPLHVMTEKNYWSDWDKAETIDEIVEDEDES</sequence>
<gene>
    <name evidence="1" type="ORF">LCGC14_0869560</name>
</gene>
<name>A0A0F9P558_9ZZZZ</name>
<dbReference type="AlphaFoldDB" id="A0A0F9P558"/>
<protein>
    <submittedName>
        <fullName evidence="1">Uncharacterized protein</fullName>
    </submittedName>
</protein>
<reference evidence="1" key="1">
    <citation type="journal article" date="2015" name="Nature">
        <title>Complex archaea that bridge the gap between prokaryotes and eukaryotes.</title>
        <authorList>
            <person name="Spang A."/>
            <person name="Saw J.H."/>
            <person name="Jorgensen S.L."/>
            <person name="Zaremba-Niedzwiedzka K."/>
            <person name="Martijn J."/>
            <person name="Lind A.E."/>
            <person name="van Eijk R."/>
            <person name="Schleper C."/>
            <person name="Guy L."/>
            <person name="Ettema T.J."/>
        </authorList>
    </citation>
    <scope>NUCLEOTIDE SEQUENCE</scope>
</reference>
<accession>A0A0F9P558</accession>
<proteinExistence type="predicted"/>
<organism evidence="1">
    <name type="scientific">marine sediment metagenome</name>
    <dbReference type="NCBI Taxonomy" id="412755"/>
    <lineage>
        <taxon>unclassified sequences</taxon>
        <taxon>metagenomes</taxon>
        <taxon>ecological metagenomes</taxon>
    </lineage>
</organism>
<evidence type="ECO:0000313" key="1">
    <source>
        <dbReference type="EMBL" id="KKN26960.1"/>
    </source>
</evidence>
<comment type="caution">
    <text evidence="1">The sequence shown here is derived from an EMBL/GenBank/DDBJ whole genome shotgun (WGS) entry which is preliminary data.</text>
</comment>